<dbReference type="GO" id="GO:0003700">
    <property type="term" value="F:DNA-binding transcription factor activity"/>
    <property type="evidence" value="ECO:0007669"/>
    <property type="project" value="TreeGrafter"/>
</dbReference>
<dbReference type="PROSITE" id="PS50977">
    <property type="entry name" value="HTH_TETR_2"/>
    <property type="match status" value="2"/>
</dbReference>
<dbReference type="Gene3D" id="1.10.357.10">
    <property type="entry name" value="Tetracycline Repressor, domain 2"/>
    <property type="match status" value="2"/>
</dbReference>
<dbReference type="InterPro" id="IPR050109">
    <property type="entry name" value="HTH-type_TetR-like_transc_reg"/>
</dbReference>
<feature type="domain" description="HTH tetR-type" evidence="7">
    <location>
        <begin position="237"/>
        <end position="297"/>
    </location>
</feature>
<protein>
    <recommendedName>
        <fullName evidence="7">HTH tetR-type domain-containing protein</fullName>
    </recommendedName>
</protein>
<sequence length="461" mass="51059">MANKRVRPGKKGVATRARILDSAALTFRNKGYAGTRLSDVAAAANTQAGSLYYHFPSREELVEEVLRVGQERTSGFVRRRVAALPDDASALDRLREAISAHLDTVLEIGDYTAATIRIIGQVPDEIRKRRIHEQREYGEFWRSLVNATQDSDDIRTDLNSSAMRMLLLGAMNSVPEWFRPRADGMSTTELKAQFDSLFLEGLAVHRQATRSIDNNLAAIAVAEEEVLRASRADDTKSEGAQRILDAAAKVFREKGYAGARLADVAAAAGIQTGSMYYYFKSREHLVVEMVLVAWKRTDNLARLSVDALPADATALDRLSTAMAAHLLSVLRNTMYTSALVRILGQIPDTVRDQTVNHQRAYLEYWHGLIEDAIASGEIRKNTDSSVTTMLITGALNWAVEWYHPDGNLSPEELARQVATLVFDGVTKVPAERQSLQNSSTATDRQKRAPRSTAASRKSKVR</sequence>
<dbReference type="InterPro" id="IPR001647">
    <property type="entry name" value="HTH_TetR"/>
</dbReference>
<dbReference type="SUPFAM" id="SSF46689">
    <property type="entry name" value="Homeodomain-like"/>
    <property type="match status" value="2"/>
</dbReference>
<dbReference type="PANTHER" id="PTHR30055:SF175">
    <property type="entry name" value="HTH-TYPE TRANSCRIPTIONAL REPRESSOR KSTR2"/>
    <property type="match status" value="1"/>
</dbReference>
<evidence type="ECO:0000256" key="3">
    <source>
        <dbReference type="ARBA" id="ARBA00023125"/>
    </source>
</evidence>
<dbReference type="Pfam" id="PF00440">
    <property type="entry name" value="TetR_N"/>
    <property type="match status" value="2"/>
</dbReference>
<name>A0AAD1M3M0_9MYCO</name>
<keyword evidence="3 5" id="KW-0238">DNA-binding</keyword>
<reference evidence="8 9" key="1">
    <citation type="journal article" date="2019" name="Emerg. Microbes Infect.">
        <title>Comprehensive subspecies identification of 175 nontuberculous mycobacteria species based on 7547 genomic profiles.</title>
        <authorList>
            <person name="Matsumoto Y."/>
            <person name="Kinjo T."/>
            <person name="Motooka D."/>
            <person name="Nabeya D."/>
            <person name="Jung N."/>
            <person name="Uechi K."/>
            <person name="Horii T."/>
            <person name="Iida T."/>
            <person name="Fujita J."/>
            <person name="Nakamura S."/>
        </authorList>
    </citation>
    <scope>NUCLEOTIDE SEQUENCE [LARGE SCALE GENOMIC DNA]</scope>
    <source>
        <strain evidence="8 9">JCM 6375</strain>
    </source>
</reference>
<feature type="region of interest" description="Disordered" evidence="6">
    <location>
        <begin position="431"/>
        <end position="461"/>
    </location>
</feature>
<dbReference type="Proteomes" id="UP000466681">
    <property type="component" value="Chromosome"/>
</dbReference>
<evidence type="ECO:0000256" key="6">
    <source>
        <dbReference type="SAM" id="MobiDB-lite"/>
    </source>
</evidence>
<dbReference type="Gene3D" id="1.10.10.60">
    <property type="entry name" value="Homeodomain-like"/>
    <property type="match status" value="2"/>
</dbReference>
<evidence type="ECO:0000256" key="4">
    <source>
        <dbReference type="ARBA" id="ARBA00023163"/>
    </source>
</evidence>
<keyword evidence="4" id="KW-0804">Transcription</keyword>
<feature type="DNA-binding region" description="H-T-H motif" evidence="5">
    <location>
        <begin position="260"/>
        <end position="279"/>
    </location>
</feature>
<feature type="domain" description="HTH tetR-type" evidence="7">
    <location>
        <begin position="13"/>
        <end position="73"/>
    </location>
</feature>
<feature type="DNA-binding region" description="H-T-H motif" evidence="5">
    <location>
        <begin position="36"/>
        <end position="55"/>
    </location>
</feature>
<accession>A0AAD1M3M0</accession>
<dbReference type="GO" id="GO:0000976">
    <property type="term" value="F:transcription cis-regulatory region binding"/>
    <property type="evidence" value="ECO:0007669"/>
    <property type="project" value="TreeGrafter"/>
</dbReference>
<keyword evidence="9" id="KW-1185">Reference proteome</keyword>
<feature type="compositionally biased region" description="Polar residues" evidence="6">
    <location>
        <begin position="433"/>
        <end position="442"/>
    </location>
</feature>
<dbReference type="InterPro" id="IPR041490">
    <property type="entry name" value="KstR2_TetR_C"/>
</dbReference>
<dbReference type="InterPro" id="IPR009057">
    <property type="entry name" value="Homeodomain-like_sf"/>
</dbReference>
<dbReference type="PRINTS" id="PR00455">
    <property type="entry name" value="HTHTETR"/>
</dbReference>
<dbReference type="AlphaFoldDB" id="A0AAD1M3M0"/>
<evidence type="ECO:0000256" key="1">
    <source>
        <dbReference type="ARBA" id="ARBA00022491"/>
    </source>
</evidence>
<evidence type="ECO:0000313" key="8">
    <source>
        <dbReference type="EMBL" id="BBW99162.1"/>
    </source>
</evidence>
<evidence type="ECO:0000259" key="7">
    <source>
        <dbReference type="PROSITE" id="PS50977"/>
    </source>
</evidence>
<organism evidence="8 9">
    <name type="scientific">Mycolicibacterium moriokaense</name>
    <dbReference type="NCBI Taxonomy" id="39691"/>
    <lineage>
        <taxon>Bacteria</taxon>
        <taxon>Bacillati</taxon>
        <taxon>Actinomycetota</taxon>
        <taxon>Actinomycetes</taxon>
        <taxon>Mycobacteriales</taxon>
        <taxon>Mycobacteriaceae</taxon>
        <taxon>Mycolicibacterium</taxon>
    </lineage>
</organism>
<dbReference type="InterPro" id="IPR036271">
    <property type="entry name" value="Tet_transcr_reg_TetR-rel_C_sf"/>
</dbReference>
<dbReference type="EMBL" id="AP022560">
    <property type="protein sequence ID" value="BBW99162.1"/>
    <property type="molecule type" value="Genomic_DNA"/>
</dbReference>
<proteinExistence type="predicted"/>
<gene>
    <name evidence="8" type="ORF">MMOR_00990</name>
</gene>
<dbReference type="SUPFAM" id="SSF48498">
    <property type="entry name" value="Tetracyclin repressor-like, C-terminal domain"/>
    <property type="match status" value="2"/>
</dbReference>
<evidence type="ECO:0000313" key="9">
    <source>
        <dbReference type="Proteomes" id="UP000466681"/>
    </source>
</evidence>
<dbReference type="KEGG" id="mmor:MMOR_00990"/>
<dbReference type="Pfam" id="PF17932">
    <property type="entry name" value="TetR_C_24"/>
    <property type="match status" value="2"/>
</dbReference>
<evidence type="ECO:0000256" key="2">
    <source>
        <dbReference type="ARBA" id="ARBA00023015"/>
    </source>
</evidence>
<dbReference type="PANTHER" id="PTHR30055">
    <property type="entry name" value="HTH-TYPE TRANSCRIPTIONAL REGULATOR RUTR"/>
    <property type="match status" value="1"/>
</dbReference>
<dbReference type="RefSeq" id="WP_234810333.1">
    <property type="nucleotide sequence ID" value="NZ_AP022560.1"/>
</dbReference>
<evidence type="ECO:0000256" key="5">
    <source>
        <dbReference type="PROSITE-ProRule" id="PRU00335"/>
    </source>
</evidence>
<keyword evidence="2" id="KW-0805">Transcription regulation</keyword>
<keyword evidence="1" id="KW-0678">Repressor</keyword>